<keyword evidence="2" id="KW-0786">Thiamine pyrophosphate</keyword>
<dbReference type="GO" id="GO:0016831">
    <property type="term" value="F:carboxy-lyase activity"/>
    <property type="evidence" value="ECO:0007669"/>
    <property type="project" value="UniProtKB-KW"/>
</dbReference>
<dbReference type="InterPro" id="IPR051818">
    <property type="entry name" value="TPP_dependent_decarboxylase"/>
</dbReference>
<dbReference type="GO" id="GO:0000287">
    <property type="term" value="F:magnesium ion binding"/>
    <property type="evidence" value="ECO:0007669"/>
    <property type="project" value="InterPro"/>
</dbReference>
<dbReference type="InterPro" id="IPR029061">
    <property type="entry name" value="THDP-binding"/>
</dbReference>
<feature type="domain" description="Thiamine pyrophosphate enzyme TPP-binding" evidence="5">
    <location>
        <begin position="42"/>
        <end position="126"/>
    </location>
</feature>
<gene>
    <name evidence="6" type="primary">pamE</name>
</gene>
<evidence type="ECO:0000256" key="2">
    <source>
        <dbReference type="ARBA" id="ARBA00023052"/>
    </source>
</evidence>
<keyword evidence="1" id="KW-0210">Decarboxylase</keyword>
<dbReference type="Pfam" id="PF02775">
    <property type="entry name" value="TPP_enzyme_C"/>
    <property type="match status" value="1"/>
</dbReference>
<evidence type="ECO:0000256" key="1">
    <source>
        <dbReference type="ARBA" id="ARBA00022793"/>
    </source>
</evidence>
<dbReference type="RefSeq" id="WP_209441254.1">
    <property type="nucleotide sequence ID" value="NZ_JBIAVH010000019.1"/>
</dbReference>
<dbReference type="InterPro" id="IPR000399">
    <property type="entry name" value="TPP-bd_CS"/>
</dbReference>
<feature type="transmembrane region" description="Helical" evidence="4">
    <location>
        <begin position="41"/>
        <end position="60"/>
    </location>
</feature>
<dbReference type="PANTHER" id="PTHR42818">
    <property type="entry name" value="SULFOPYRUVATE DECARBOXYLASE SUBUNIT ALPHA"/>
    <property type="match status" value="1"/>
</dbReference>
<evidence type="ECO:0000256" key="4">
    <source>
        <dbReference type="SAM" id="Phobius"/>
    </source>
</evidence>
<dbReference type="AlphaFoldDB" id="M4Q5M1"/>
<keyword evidence="6" id="KW-0670">Pyruvate</keyword>
<dbReference type="PROSITE" id="PS00187">
    <property type="entry name" value="TPP_ENZYMES"/>
    <property type="match status" value="1"/>
</dbReference>
<keyword evidence="3" id="KW-0456">Lyase</keyword>
<evidence type="ECO:0000256" key="3">
    <source>
        <dbReference type="ARBA" id="ARBA00023239"/>
    </source>
</evidence>
<proteinExistence type="predicted"/>
<evidence type="ECO:0000259" key="5">
    <source>
        <dbReference type="Pfam" id="PF02775"/>
    </source>
</evidence>
<dbReference type="EMBL" id="KC733813">
    <property type="protein sequence ID" value="AGH16367.1"/>
    <property type="molecule type" value="Genomic_DNA"/>
</dbReference>
<keyword evidence="4" id="KW-1133">Transmembrane helix</keyword>
<name>M4Q5M1_9ACTN</name>
<keyword evidence="4" id="KW-0812">Transmembrane</keyword>
<keyword evidence="4" id="KW-0472">Membrane</keyword>
<dbReference type="Gene3D" id="3.40.50.970">
    <property type="match status" value="1"/>
</dbReference>
<accession>M4Q5M1</accession>
<dbReference type="PANTHER" id="PTHR42818:SF1">
    <property type="entry name" value="SULFOPYRUVATE DECARBOXYLASE"/>
    <property type="match status" value="1"/>
</dbReference>
<dbReference type="SUPFAM" id="SSF52518">
    <property type="entry name" value="Thiamin diphosphate-binding fold (THDP-binding)"/>
    <property type="match status" value="1"/>
</dbReference>
<protein>
    <submittedName>
        <fullName evidence="6">Phosphonpyruvate decarboxylase beta chain</fullName>
    </submittedName>
</protein>
<organism evidence="6">
    <name type="scientific">Streptomyces aureus</name>
    <dbReference type="NCBI Taxonomy" id="193461"/>
    <lineage>
        <taxon>Bacteria</taxon>
        <taxon>Bacillati</taxon>
        <taxon>Actinomycetota</taxon>
        <taxon>Actinomycetes</taxon>
        <taxon>Kitasatosporales</taxon>
        <taxon>Streptomycetaceae</taxon>
        <taxon>Streptomyces</taxon>
    </lineage>
</organism>
<reference evidence="6" key="1">
    <citation type="journal article" date="2013" name="ACS Chem. Biol.">
        <title>Discovery of the Antibiotic Phosacetamycin via a New Mass Spectrometry-Based Method for Phosphonic Acid Detection.</title>
        <authorList>
            <person name="Evans B.S."/>
            <person name="Zhao C."/>
            <person name="Gao J."/>
            <person name="Evans C.M."/>
            <person name="Ju K.S."/>
            <person name="Doroghazi J.R."/>
            <person name="van der Donk W.A."/>
            <person name="Kelleher N.L."/>
            <person name="Metcalf W.W."/>
        </authorList>
    </citation>
    <scope>NUCLEOTIDE SEQUENCE</scope>
    <source>
        <strain evidence="6">NRRL B-2808</strain>
    </source>
</reference>
<dbReference type="InterPro" id="IPR011766">
    <property type="entry name" value="TPP_enzyme_TPP-bd"/>
</dbReference>
<dbReference type="GO" id="GO:0030976">
    <property type="term" value="F:thiamine pyrophosphate binding"/>
    <property type="evidence" value="ECO:0007669"/>
    <property type="project" value="InterPro"/>
</dbReference>
<evidence type="ECO:0000313" key="6">
    <source>
        <dbReference type="EMBL" id="AGH16367.1"/>
    </source>
</evidence>
<sequence length="190" mass="20178">MLDIRDALAALLDREPDALTVSTCGFITRDLYNLRDRAEHFYLVGSMGMAAPIGLGIALAHPGRRVLVLDGDGSFAMNPGCLPMIAEHRPNLVHAVLDNGAHESTGGQRTVALGDPAATALAAGYAAAHTVDDLDELAALDLTGTPALVRIRCAPRSHPAGQRVRQTPQQLVERFRTRLGVPQPHLEGAV</sequence>